<evidence type="ECO:0000313" key="4">
    <source>
        <dbReference type="Proteomes" id="UP000541136"/>
    </source>
</evidence>
<dbReference type="InterPro" id="IPR011761">
    <property type="entry name" value="ATP-grasp"/>
</dbReference>
<proteinExistence type="predicted"/>
<keyword evidence="1" id="KW-0067">ATP-binding</keyword>
<keyword evidence="1" id="KW-0547">Nucleotide-binding</keyword>
<feature type="domain" description="ATP-grasp" evidence="2">
    <location>
        <begin position="132"/>
        <end position="343"/>
    </location>
</feature>
<dbReference type="AlphaFoldDB" id="A0A7W9WNQ4"/>
<reference evidence="3 4" key="1">
    <citation type="submission" date="2020-08" db="EMBL/GenBank/DDBJ databases">
        <title>Genomic Encyclopedia of Type Strains, Phase IV (KMG-IV): sequencing the most valuable type-strain genomes for metagenomic binning, comparative biology and taxonomic classification.</title>
        <authorList>
            <person name="Goeker M."/>
        </authorList>
    </citation>
    <scope>NUCLEOTIDE SEQUENCE [LARGE SCALE GENOMIC DNA]</scope>
    <source>
        <strain evidence="3 4">DSM 12141</strain>
    </source>
</reference>
<evidence type="ECO:0000259" key="2">
    <source>
        <dbReference type="PROSITE" id="PS50975"/>
    </source>
</evidence>
<dbReference type="Pfam" id="PF11379">
    <property type="entry name" value="DUF3182"/>
    <property type="match status" value="1"/>
</dbReference>
<sequence length="382" mass="41090">MGSEAIPRRDAPDAARIVLAHPRRPDASAHETASQDELARRIARLLDCPFLTEAEFQRLPHAVQPYCVPAETLTERECQSDSRLAGIRGEQDFFGGRVPYGFVASKAITHALVDAHALRPQGWSLHFGARVRDAVLRGYTAFSRAEAVRAARLLLETGPVRLKPAQGKGGRGQRVLESEAAAQAALLECSGADLVRHGVVLEENLADIRTYSVGQVRVGPLVASYVGEQTLTRDHAGEPAYGGSDLRFVRGTLAALLAGGLEEDEHRAVALAAAYDQAAADCYPGLIASRRNYDVARGLDGSGAVRVGVLEQSWRAGGASMAEICALEAFQRDPALRTVRAYTLERYGEAEAPPLSAQLVYRGEDEREGPMVKYAGICAHDG</sequence>
<dbReference type="SUPFAM" id="SSF56059">
    <property type="entry name" value="Glutathione synthetase ATP-binding domain-like"/>
    <property type="match status" value="1"/>
</dbReference>
<organism evidence="3 4">
    <name type="scientific">Castellaniella defragrans</name>
    <name type="common">Alcaligenes defragrans</name>
    <dbReference type="NCBI Taxonomy" id="75697"/>
    <lineage>
        <taxon>Bacteria</taxon>
        <taxon>Pseudomonadati</taxon>
        <taxon>Pseudomonadota</taxon>
        <taxon>Betaproteobacteria</taxon>
        <taxon>Burkholderiales</taxon>
        <taxon>Alcaligenaceae</taxon>
        <taxon>Castellaniella</taxon>
    </lineage>
</organism>
<gene>
    <name evidence="3" type="ORF">HNR28_001065</name>
</gene>
<dbReference type="GO" id="GO:0046872">
    <property type="term" value="F:metal ion binding"/>
    <property type="evidence" value="ECO:0007669"/>
    <property type="project" value="InterPro"/>
</dbReference>
<name>A0A7W9WNQ4_CASDE</name>
<comment type="caution">
    <text evidence="3">The sequence shown here is derived from an EMBL/GenBank/DDBJ whole genome shotgun (WGS) entry which is preliminary data.</text>
</comment>
<evidence type="ECO:0000313" key="3">
    <source>
        <dbReference type="EMBL" id="MBB6083030.1"/>
    </source>
</evidence>
<evidence type="ECO:0000256" key="1">
    <source>
        <dbReference type="PROSITE-ProRule" id="PRU00409"/>
    </source>
</evidence>
<dbReference type="PROSITE" id="PS50975">
    <property type="entry name" value="ATP_GRASP"/>
    <property type="match status" value="1"/>
</dbReference>
<dbReference type="InterPro" id="IPR021519">
    <property type="entry name" value="DUF3182"/>
</dbReference>
<protein>
    <recommendedName>
        <fullName evidence="2">ATP-grasp domain-containing protein</fullName>
    </recommendedName>
</protein>
<dbReference type="Proteomes" id="UP000541136">
    <property type="component" value="Unassembled WGS sequence"/>
</dbReference>
<accession>A0A7W9WNQ4</accession>
<dbReference type="GO" id="GO:0005524">
    <property type="term" value="F:ATP binding"/>
    <property type="evidence" value="ECO:0007669"/>
    <property type="project" value="UniProtKB-UniRule"/>
</dbReference>
<dbReference type="EMBL" id="JACHIB010000005">
    <property type="protein sequence ID" value="MBB6083030.1"/>
    <property type="molecule type" value="Genomic_DNA"/>
</dbReference>
<dbReference type="RefSeq" id="WP_170288444.1">
    <property type="nucleotide sequence ID" value="NZ_JACHIB010000005.1"/>
</dbReference>